<dbReference type="Proteomes" id="UP000321440">
    <property type="component" value="Unassembled WGS sequence"/>
</dbReference>
<comment type="function">
    <text evidence="6">Cell division inhibitor that blocks the formation of polar Z ring septums. Rapidly oscillates between the poles of the cell to destabilize FtsZ filaments that have formed before they mature into polar Z rings. Prevents FtsZ polymerization.</text>
</comment>
<keyword evidence="3 6" id="KW-0717">Septation</keyword>
<evidence type="ECO:0000256" key="6">
    <source>
        <dbReference type="HAMAP-Rule" id="MF_00267"/>
    </source>
</evidence>
<evidence type="ECO:0000256" key="2">
    <source>
        <dbReference type="ARBA" id="ARBA00022618"/>
    </source>
</evidence>
<reference evidence="9 10" key="1">
    <citation type="submission" date="2019-07" db="EMBL/GenBank/DDBJ databases">
        <title>Whole genome shotgun sequence of Alkalibacillus haloalkaliphilus NBRC 103110.</title>
        <authorList>
            <person name="Hosoyama A."/>
            <person name="Uohara A."/>
            <person name="Ohji S."/>
            <person name="Ichikawa N."/>
        </authorList>
    </citation>
    <scope>NUCLEOTIDE SEQUENCE [LARGE SCALE GENOMIC DNA]</scope>
    <source>
        <strain evidence="9 10">NBRC 103110</strain>
    </source>
</reference>
<evidence type="ECO:0000313" key="9">
    <source>
        <dbReference type="EMBL" id="GEN45805.1"/>
    </source>
</evidence>
<dbReference type="HAMAP" id="MF_00267">
    <property type="entry name" value="MinC"/>
    <property type="match status" value="1"/>
</dbReference>
<feature type="domain" description="Septum site-determining protein MinC N-terminal" evidence="8">
    <location>
        <begin position="9"/>
        <end position="81"/>
    </location>
</feature>
<dbReference type="InterPro" id="IPR055219">
    <property type="entry name" value="MinC_N_1"/>
</dbReference>
<accession>A0A511W3X9</accession>
<evidence type="ECO:0000259" key="8">
    <source>
        <dbReference type="Pfam" id="PF22642"/>
    </source>
</evidence>
<comment type="caution">
    <text evidence="9">The sequence shown here is derived from an EMBL/GenBank/DDBJ whole genome shotgun (WGS) entry which is preliminary data.</text>
</comment>
<sequence length="223" mass="25144">MTETNLYLTMKGTNEGIIVYLDDQCSFTNLLNELGNQVKSDTIENTTEVIINCQNRYLQDWQREEIRQVVEEQSSLKVKSIESNVMSHEEALKWFDRSTIKPFVKTVRSGQVLHVEGDALILGDINPGATVNATGNIFVMGQLKGIAHAGYAEGTDHVVVASYMNPNQIRIANKISRAPDYEMQGSSREFAYINQETGQIELEQIHNLQKIRPNLTDIVERGL</sequence>
<comment type="similarity">
    <text evidence="1 6">Belongs to the MinC family.</text>
</comment>
<dbReference type="PANTHER" id="PTHR34108:SF1">
    <property type="entry name" value="SEPTUM SITE-DETERMINING PROTEIN MINC"/>
    <property type="match status" value="1"/>
</dbReference>
<dbReference type="RefSeq" id="WP_170236019.1">
    <property type="nucleotide sequence ID" value="NZ_BJYA01000011.1"/>
</dbReference>
<name>A0A511W3X9_9BACI</name>
<keyword evidence="10" id="KW-1185">Reference proteome</keyword>
<evidence type="ECO:0000256" key="3">
    <source>
        <dbReference type="ARBA" id="ARBA00023210"/>
    </source>
</evidence>
<comment type="subunit">
    <text evidence="5 6">Interacts with MinD and FtsZ.</text>
</comment>
<evidence type="ECO:0000256" key="4">
    <source>
        <dbReference type="ARBA" id="ARBA00023306"/>
    </source>
</evidence>
<dbReference type="GO" id="GO:0000902">
    <property type="term" value="P:cell morphogenesis"/>
    <property type="evidence" value="ECO:0007669"/>
    <property type="project" value="InterPro"/>
</dbReference>
<dbReference type="Pfam" id="PF03775">
    <property type="entry name" value="MinC_C"/>
    <property type="match status" value="1"/>
</dbReference>
<dbReference type="GO" id="GO:0000917">
    <property type="term" value="P:division septum assembly"/>
    <property type="evidence" value="ECO:0007669"/>
    <property type="project" value="UniProtKB-KW"/>
</dbReference>
<keyword evidence="2 6" id="KW-0132">Cell division</keyword>
<dbReference type="PANTHER" id="PTHR34108">
    <property type="entry name" value="SEPTUM SITE-DETERMINING PROTEIN MINC"/>
    <property type="match status" value="1"/>
</dbReference>
<gene>
    <name evidence="6 9" type="primary">minC</name>
    <name evidence="9" type="ORF">AHA02nite_15810</name>
</gene>
<dbReference type="InterPro" id="IPR013033">
    <property type="entry name" value="MinC"/>
</dbReference>
<proteinExistence type="inferred from homology"/>
<evidence type="ECO:0000259" key="7">
    <source>
        <dbReference type="Pfam" id="PF03775"/>
    </source>
</evidence>
<evidence type="ECO:0000313" key="10">
    <source>
        <dbReference type="Proteomes" id="UP000321440"/>
    </source>
</evidence>
<dbReference type="Pfam" id="PF22642">
    <property type="entry name" value="MinC_N_1"/>
    <property type="match status" value="1"/>
</dbReference>
<keyword evidence="4 6" id="KW-0131">Cell cycle</keyword>
<feature type="domain" description="Septum formation inhibitor MinC C-terminal" evidence="7">
    <location>
        <begin position="105"/>
        <end position="202"/>
    </location>
</feature>
<dbReference type="NCBIfam" id="TIGR01222">
    <property type="entry name" value="minC"/>
    <property type="match status" value="1"/>
</dbReference>
<dbReference type="InterPro" id="IPR036145">
    <property type="entry name" value="MinC_C_sf"/>
</dbReference>
<evidence type="ECO:0000256" key="1">
    <source>
        <dbReference type="ARBA" id="ARBA00006291"/>
    </source>
</evidence>
<dbReference type="SUPFAM" id="SSF63848">
    <property type="entry name" value="Cell-division inhibitor MinC, C-terminal domain"/>
    <property type="match status" value="1"/>
</dbReference>
<dbReference type="AlphaFoldDB" id="A0A511W3X9"/>
<dbReference type="Gene3D" id="2.160.20.70">
    <property type="match status" value="1"/>
</dbReference>
<dbReference type="Gene3D" id="3.30.160.540">
    <property type="match status" value="1"/>
</dbReference>
<dbReference type="GO" id="GO:1901891">
    <property type="term" value="P:regulation of cell septum assembly"/>
    <property type="evidence" value="ECO:0007669"/>
    <property type="project" value="InterPro"/>
</dbReference>
<dbReference type="InterPro" id="IPR016098">
    <property type="entry name" value="CAP/MinC_C"/>
</dbReference>
<dbReference type="InterPro" id="IPR005526">
    <property type="entry name" value="Septum_form_inhib_MinC_C"/>
</dbReference>
<dbReference type="EMBL" id="BJYA01000011">
    <property type="protein sequence ID" value="GEN45805.1"/>
    <property type="molecule type" value="Genomic_DNA"/>
</dbReference>
<evidence type="ECO:0000256" key="5">
    <source>
        <dbReference type="ARBA" id="ARBA00046874"/>
    </source>
</evidence>
<organism evidence="9 10">
    <name type="scientific">Alkalibacillus haloalkaliphilus</name>
    <dbReference type="NCBI Taxonomy" id="94136"/>
    <lineage>
        <taxon>Bacteria</taxon>
        <taxon>Bacillati</taxon>
        <taxon>Bacillota</taxon>
        <taxon>Bacilli</taxon>
        <taxon>Bacillales</taxon>
        <taxon>Bacillaceae</taxon>
        <taxon>Alkalibacillus</taxon>
    </lineage>
</organism>
<protein>
    <recommendedName>
        <fullName evidence="6">Probable septum site-determining protein MinC</fullName>
    </recommendedName>
</protein>